<dbReference type="InterPro" id="IPR011712">
    <property type="entry name" value="Sig_transdc_His_kin_sub3_dim/P"/>
</dbReference>
<dbReference type="EC" id="2.7.13.3" evidence="2"/>
<keyword evidence="6 11" id="KW-0418">Kinase</keyword>
<evidence type="ECO:0000256" key="4">
    <source>
        <dbReference type="ARBA" id="ARBA00022679"/>
    </source>
</evidence>
<evidence type="ECO:0000256" key="8">
    <source>
        <dbReference type="ARBA" id="ARBA00023012"/>
    </source>
</evidence>
<keyword evidence="5" id="KW-0547">Nucleotide-binding</keyword>
<keyword evidence="9" id="KW-1133">Transmembrane helix</keyword>
<keyword evidence="9" id="KW-0812">Transmembrane</keyword>
<protein>
    <recommendedName>
        <fullName evidence="2">histidine kinase</fullName>
        <ecNumber evidence="2">2.7.13.3</ecNumber>
    </recommendedName>
</protein>
<keyword evidence="4" id="KW-0808">Transferase</keyword>
<dbReference type="Gene3D" id="1.20.5.1930">
    <property type="match status" value="1"/>
</dbReference>
<dbReference type="InterPro" id="IPR003594">
    <property type="entry name" value="HATPase_dom"/>
</dbReference>
<sequence length="397" mass="42334">MSENEDVPQLEATYRWLRGHPYEVDAVCAGFVAVVGVLFIAALSGQSVFAWGPAMAMVGALAWRRRHPVRSALAVGFFGTVVTLSGVSTFLGIAVIAAFCSLYAVTAYGPRWAGWTAAAVAWVAGAFTMAYQGVMDLGSDAPFALTFMSTVLFGIWAMGRMRRFRIRDEARREERSRLLESEAEQKAQLAATAERARIAREMHDVVAHSLSVTISQADGGRYAAQHNPDAAITALETISATGRQALADMRALLGVLRDDSTQQLTPQPDTEAIKDLVEQVRASGLTVELEVLGEPIVLPAGPGLAAYRIVQESLTNVLKHAGPNATAWVRLAWLTDALEIRVEDDGRGAAAAPAGPGSQGLIGMRERATLYGGSIEAGARQGGGFGVRAHLPYGQRS</sequence>
<evidence type="ECO:0000256" key="1">
    <source>
        <dbReference type="ARBA" id="ARBA00000085"/>
    </source>
</evidence>
<reference evidence="11 12" key="1">
    <citation type="submission" date="2021-05" db="EMBL/GenBank/DDBJ databases">
        <title>Kineosporia and Streptomyces sp. nov. two new marine actinobacteria isolated from Coral.</title>
        <authorList>
            <person name="Buangrab K."/>
            <person name="Sutthacheep M."/>
            <person name="Yeemin T."/>
            <person name="Harunari E."/>
            <person name="Igarashi Y."/>
            <person name="Kanchanasin P."/>
            <person name="Tanasupawat S."/>
            <person name="Phongsopitanun W."/>
        </authorList>
    </citation>
    <scope>NUCLEOTIDE SEQUENCE [LARGE SCALE GENOMIC DNA]</scope>
    <source>
        <strain evidence="11 12">J2-2</strain>
    </source>
</reference>
<dbReference type="Proteomes" id="UP001197247">
    <property type="component" value="Unassembled WGS sequence"/>
</dbReference>
<dbReference type="SUPFAM" id="SSF55874">
    <property type="entry name" value="ATPase domain of HSP90 chaperone/DNA topoisomerase II/histidine kinase"/>
    <property type="match status" value="1"/>
</dbReference>
<evidence type="ECO:0000256" key="7">
    <source>
        <dbReference type="ARBA" id="ARBA00022840"/>
    </source>
</evidence>
<accession>A0ABS5TPP7</accession>
<dbReference type="RefSeq" id="WP_214159587.1">
    <property type="nucleotide sequence ID" value="NZ_JAHBAY010000015.1"/>
</dbReference>
<evidence type="ECO:0000256" key="6">
    <source>
        <dbReference type="ARBA" id="ARBA00022777"/>
    </source>
</evidence>
<keyword evidence="8" id="KW-0902">Two-component regulatory system</keyword>
<comment type="caution">
    <text evidence="11">The sequence shown here is derived from an EMBL/GenBank/DDBJ whole genome shotgun (WGS) entry which is preliminary data.</text>
</comment>
<dbReference type="Pfam" id="PF02518">
    <property type="entry name" value="HATPase_c"/>
    <property type="match status" value="1"/>
</dbReference>
<name>A0ABS5TPP7_9ACTN</name>
<dbReference type="PANTHER" id="PTHR24421">
    <property type="entry name" value="NITRATE/NITRITE SENSOR PROTEIN NARX-RELATED"/>
    <property type="match status" value="1"/>
</dbReference>
<organism evidence="11 12">
    <name type="scientific">Kineosporia corallincola</name>
    <dbReference type="NCBI Taxonomy" id="2835133"/>
    <lineage>
        <taxon>Bacteria</taxon>
        <taxon>Bacillati</taxon>
        <taxon>Actinomycetota</taxon>
        <taxon>Actinomycetes</taxon>
        <taxon>Kineosporiales</taxon>
        <taxon>Kineosporiaceae</taxon>
        <taxon>Kineosporia</taxon>
    </lineage>
</organism>
<evidence type="ECO:0000256" key="2">
    <source>
        <dbReference type="ARBA" id="ARBA00012438"/>
    </source>
</evidence>
<evidence type="ECO:0000313" key="11">
    <source>
        <dbReference type="EMBL" id="MBT0773052.1"/>
    </source>
</evidence>
<keyword evidence="7" id="KW-0067">ATP-binding</keyword>
<feature type="domain" description="Histidine kinase/HSP90-like ATPase" evidence="10">
    <location>
        <begin position="301"/>
        <end position="395"/>
    </location>
</feature>
<keyword evidence="12" id="KW-1185">Reference proteome</keyword>
<feature type="transmembrane region" description="Helical" evidence="9">
    <location>
        <begin position="72"/>
        <end position="105"/>
    </location>
</feature>
<feature type="transmembrane region" description="Helical" evidence="9">
    <location>
        <begin position="143"/>
        <end position="159"/>
    </location>
</feature>
<proteinExistence type="predicted"/>
<dbReference type="InterPro" id="IPR055558">
    <property type="entry name" value="DUF7134"/>
</dbReference>
<dbReference type="CDD" id="cd16917">
    <property type="entry name" value="HATPase_UhpB-NarQ-NarX-like"/>
    <property type="match status" value="1"/>
</dbReference>
<dbReference type="SMART" id="SM00387">
    <property type="entry name" value="HATPase_c"/>
    <property type="match status" value="1"/>
</dbReference>
<evidence type="ECO:0000256" key="9">
    <source>
        <dbReference type="SAM" id="Phobius"/>
    </source>
</evidence>
<keyword evidence="9" id="KW-0472">Membrane</keyword>
<dbReference type="InterPro" id="IPR036890">
    <property type="entry name" value="HATPase_C_sf"/>
</dbReference>
<dbReference type="EMBL" id="JAHBAY010000015">
    <property type="protein sequence ID" value="MBT0773052.1"/>
    <property type="molecule type" value="Genomic_DNA"/>
</dbReference>
<dbReference type="Pfam" id="PF23539">
    <property type="entry name" value="DUF7134"/>
    <property type="match status" value="1"/>
</dbReference>
<dbReference type="PANTHER" id="PTHR24421:SF10">
    <property type="entry name" value="NITRATE_NITRITE SENSOR PROTEIN NARQ"/>
    <property type="match status" value="1"/>
</dbReference>
<evidence type="ECO:0000256" key="5">
    <source>
        <dbReference type="ARBA" id="ARBA00022741"/>
    </source>
</evidence>
<gene>
    <name evidence="11" type="ORF">KIH74_29180</name>
</gene>
<evidence type="ECO:0000259" key="10">
    <source>
        <dbReference type="SMART" id="SM00387"/>
    </source>
</evidence>
<comment type="catalytic activity">
    <reaction evidence="1">
        <text>ATP + protein L-histidine = ADP + protein N-phospho-L-histidine.</text>
        <dbReference type="EC" id="2.7.13.3"/>
    </reaction>
</comment>
<dbReference type="InterPro" id="IPR050482">
    <property type="entry name" value="Sensor_HK_TwoCompSys"/>
</dbReference>
<keyword evidence="3" id="KW-0597">Phosphoprotein</keyword>
<dbReference type="Pfam" id="PF07730">
    <property type="entry name" value="HisKA_3"/>
    <property type="match status" value="1"/>
</dbReference>
<dbReference type="GO" id="GO:0016301">
    <property type="term" value="F:kinase activity"/>
    <property type="evidence" value="ECO:0007669"/>
    <property type="project" value="UniProtKB-KW"/>
</dbReference>
<feature type="transmembrane region" description="Helical" evidence="9">
    <location>
        <begin position="112"/>
        <end position="131"/>
    </location>
</feature>
<feature type="transmembrane region" description="Helical" evidence="9">
    <location>
        <begin position="24"/>
        <end position="52"/>
    </location>
</feature>
<evidence type="ECO:0000256" key="3">
    <source>
        <dbReference type="ARBA" id="ARBA00022553"/>
    </source>
</evidence>
<dbReference type="Gene3D" id="3.30.565.10">
    <property type="entry name" value="Histidine kinase-like ATPase, C-terminal domain"/>
    <property type="match status" value="1"/>
</dbReference>
<evidence type="ECO:0000313" key="12">
    <source>
        <dbReference type="Proteomes" id="UP001197247"/>
    </source>
</evidence>